<feature type="domain" description="CheW-like" evidence="1">
    <location>
        <begin position="1"/>
        <end position="136"/>
    </location>
</feature>
<dbReference type="GO" id="GO:0005829">
    <property type="term" value="C:cytosol"/>
    <property type="evidence" value="ECO:0007669"/>
    <property type="project" value="TreeGrafter"/>
</dbReference>
<sequence length="145" mass="15916">MQVLTFAFQESTFALPIEGVAEVIRTPSLTLLPGAPPGLAGLINLRGRMIPVVDPRFYLGHDASRPLRHVIVVMGEGELMGLGVEEVEGIVETPVPKGVPDIVEGRLSPLIYGYFQWGGKFVFTWHAYGPFLLWDFMDSSGEMLS</sequence>
<dbReference type="InterPro" id="IPR002545">
    <property type="entry name" value="CheW-lke_dom"/>
</dbReference>
<dbReference type="PANTHER" id="PTHR22617:SF23">
    <property type="entry name" value="CHEMOTAXIS PROTEIN CHEW"/>
    <property type="match status" value="1"/>
</dbReference>
<name>A0A2T2WWB9_9FIRM</name>
<evidence type="ECO:0000313" key="3">
    <source>
        <dbReference type="Proteomes" id="UP000242699"/>
    </source>
</evidence>
<dbReference type="Pfam" id="PF01584">
    <property type="entry name" value="CheW"/>
    <property type="match status" value="1"/>
</dbReference>
<organism evidence="2 3">
    <name type="scientific">Sulfobacillus benefaciens</name>
    <dbReference type="NCBI Taxonomy" id="453960"/>
    <lineage>
        <taxon>Bacteria</taxon>
        <taxon>Bacillati</taxon>
        <taxon>Bacillota</taxon>
        <taxon>Clostridia</taxon>
        <taxon>Eubacteriales</taxon>
        <taxon>Clostridiales Family XVII. Incertae Sedis</taxon>
        <taxon>Sulfobacillus</taxon>
    </lineage>
</organism>
<dbReference type="AlphaFoldDB" id="A0A2T2WWB9"/>
<gene>
    <name evidence="2" type="ORF">C7B43_13715</name>
</gene>
<dbReference type="Proteomes" id="UP000242699">
    <property type="component" value="Unassembled WGS sequence"/>
</dbReference>
<dbReference type="EMBL" id="PXYT01000035">
    <property type="protein sequence ID" value="PSR26530.1"/>
    <property type="molecule type" value="Genomic_DNA"/>
</dbReference>
<dbReference type="SMART" id="SM00260">
    <property type="entry name" value="CheW"/>
    <property type="match status" value="1"/>
</dbReference>
<evidence type="ECO:0000313" key="2">
    <source>
        <dbReference type="EMBL" id="PSR26530.1"/>
    </source>
</evidence>
<dbReference type="SUPFAM" id="SSF50341">
    <property type="entry name" value="CheW-like"/>
    <property type="match status" value="1"/>
</dbReference>
<dbReference type="Gene3D" id="2.40.50.180">
    <property type="entry name" value="CheA-289, Domain 4"/>
    <property type="match status" value="1"/>
</dbReference>
<dbReference type="PROSITE" id="PS50851">
    <property type="entry name" value="CHEW"/>
    <property type="match status" value="1"/>
</dbReference>
<proteinExistence type="predicted"/>
<dbReference type="GO" id="GO:0006935">
    <property type="term" value="P:chemotaxis"/>
    <property type="evidence" value="ECO:0007669"/>
    <property type="project" value="InterPro"/>
</dbReference>
<dbReference type="InterPro" id="IPR036061">
    <property type="entry name" value="CheW-like_dom_sf"/>
</dbReference>
<dbReference type="GO" id="GO:0007165">
    <property type="term" value="P:signal transduction"/>
    <property type="evidence" value="ECO:0007669"/>
    <property type="project" value="InterPro"/>
</dbReference>
<protein>
    <recommendedName>
        <fullName evidence="1">CheW-like domain-containing protein</fullName>
    </recommendedName>
</protein>
<comment type="caution">
    <text evidence="2">The sequence shown here is derived from an EMBL/GenBank/DDBJ whole genome shotgun (WGS) entry which is preliminary data.</text>
</comment>
<dbReference type="InterPro" id="IPR039315">
    <property type="entry name" value="CheW"/>
</dbReference>
<dbReference type="PANTHER" id="PTHR22617">
    <property type="entry name" value="CHEMOTAXIS SENSOR HISTIDINE KINASE-RELATED"/>
    <property type="match status" value="1"/>
</dbReference>
<dbReference type="Gene3D" id="2.30.30.40">
    <property type="entry name" value="SH3 Domains"/>
    <property type="match status" value="1"/>
</dbReference>
<accession>A0A2T2WWB9</accession>
<evidence type="ECO:0000259" key="1">
    <source>
        <dbReference type="PROSITE" id="PS50851"/>
    </source>
</evidence>
<reference evidence="2 3" key="1">
    <citation type="journal article" date="2014" name="BMC Genomics">
        <title>Comparison of environmental and isolate Sulfobacillus genomes reveals diverse carbon, sulfur, nitrogen, and hydrogen metabolisms.</title>
        <authorList>
            <person name="Justice N.B."/>
            <person name="Norman A."/>
            <person name="Brown C.T."/>
            <person name="Singh A."/>
            <person name="Thomas B.C."/>
            <person name="Banfield J.F."/>
        </authorList>
    </citation>
    <scope>NUCLEOTIDE SEQUENCE [LARGE SCALE GENOMIC DNA]</scope>
    <source>
        <strain evidence="2">AMDSBA1</strain>
    </source>
</reference>